<dbReference type="Gene3D" id="3.40.50.150">
    <property type="entry name" value="Vaccinia Virus protein VP39"/>
    <property type="match status" value="1"/>
</dbReference>
<dbReference type="SUPFAM" id="SSF53335">
    <property type="entry name" value="S-adenosyl-L-methionine-dependent methyltransferases"/>
    <property type="match status" value="1"/>
</dbReference>
<organism evidence="2">
    <name type="scientific">Tetraselmis chuii</name>
    <dbReference type="NCBI Taxonomy" id="63592"/>
    <lineage>
        <taxon>Eukaryota</taxon>
        <taxon>Viridiplantae</taxon>
        <taxon>Chlorophyta</taxon>
        <taxon>core chlorophytes</taxon>
        <taxon>Chlorodendrophyceae</taxon>
        <taxon>Chlorodendrales</taxon>
        <taxon>Chlorodendraceae</taxon>
        <taxon>Tetraselmis</taxon>
    </lineage>
</organism>
<gene>
    <name evidence="2" type="ORF">TCHU04912_LOCUS1709</name>
</gene>
<dbReference type="AlphaFoldDB" id="A0A7S1WZJ5"/>
<protein>
    <submittedName>
        <fullName evidence="2">Uncharacterized protein</fullName>
    </submittedName>
</protein>
<keyword evidence="1" id="KW-0732">Signal</keyword>
<sequence length="242" mass="27750">MEYMSILCLWRLGLGTLLFLLTWASSADPHTLPEVCKTRGKAPLMTSKEMEYIVSLLNERTTFLEWGSGGSTRCYVNFVGRYFSIEHDKAWHATIEQEVGGNPKLSYQLANVESAPGGWRGTSWPGSYDQFRSYVHAVDNFKPGGKYDVVLVDGRARVACAAYALRHLHPESTLLVHDFYQPRYRYLSRKYGQLFRFYDQVHRVDSLVVLRPKPEFLDQGANKVDIPSLYRRRVTGSRLLKS</sequence>
<dbReference type="EMBL" id="HBGG01003553">
    <property type="protein sequence ID" value="CAD9199476.1"/>
    <property type="molecule type" value="Transcribed_RNA"/>
</dbReference>
<accession>A0A7S1WZJ5</accession>
<evidence type="ECO:0000256" key="1">
    <source>
        <dbReference type="SAM" id="SignalP"/>
    </source>
</evidence>
<feature type="signal peptide" evidence="1">
    <location>
        <begin position="1"/>
        <end position="27"/>
    </location>
</feature>
<feature type="chain" id="PRO_5030874785" evidence="1">
    <location>
        <begin position="28"/>
        <end position="242"/>
    </location>
</feature>
<name>A0A7S1WZJ5_9CHLO</name>
<dbReference type="InterPro" id="IPR029063">
    <property type="entry name" value="SAM-dependent_MTases_sf"/>
</dbReference>
<evidence type="ECO:0000313" key="2">
    <source>
        <dbReference type="EMBL" id="CAD9199476.1"/>
    </source>
</evidence>
<proteinExistence type="predicted"/>
<reference evidence="2" key="1">
    <citation type="submission" date="2021-01" db="EMBL/GenBank/DDBJ databases">
        <authorList>
            <person name="Corre E."/>
            <person name="Pelletier E."/>
            <person name="Niang G."/>
            <person name="Scheremetjew M."/>
            <person name="Finn R."/>
            <person name="Kale V."/>
            <person name="Holt S."/>
            <person name="Cochrane G."/>
            <person name="Meng A."/>
            <person name="Brown T."/>
            <person name="Cohen L."/>
        </authorList>
    </citation>
    <scope>NUCLEOTIDE SEQUENCE</scope>
    <source>
        <strain evidence="2">PLY429</strain>
    </source>
</reference>